<gene>
    <name evidence="13" type="primary">dapB</name>
    <name evidence="16" type="ORF">N476_00540</name>
</gene>
<comment type="catalytic activity">
    <reaction evidence="12 13">
        <text>(S)-2,3,4,5-tetrahydrodipicolinate + NAD(+) + H2O = (2S,4S)-4-hydroxy-2,3,4,5-tetrahydrodipicolinate + NADH + H(+)</text>
        <dbReference type="Rhea" id="RHEA:35323"/>
        <dbReference type="ChEBI" id="CHEBI:15377"/>
        <dbReference type="ChEBI" id="CHEBI:15378"/>
        <dbReference type="ChEBI" id="CHEBI:16845"/>
        <dbReference type="ChEBI" id="CHEBI:57540"/>
        <dbReference type="ChEBI" id="CHEBI:57945"/>
        <dbReference type="ChEBI" id="CHEBI:67139"/>
        <dbReference type="EC" id="1.17.1.8"/>
    </reaction>
</comment>
<keyword evidence="7 13" id="KW-0520">NAD</keyword>
<evidence type="ECO:0000256" key="12">
    <source>
        <dbReference type="ARBA" id="ARBA00049396"/>
    </source>
</evidence>
<evidence type="ECO:0000256" key="7">
    <source>
        <dbReference type="ARBA" id="ARBA00023027"/>
    </source>
</evidence>
<dbReference type="PANTHER" id="PTHR20836">
    <property type="entry name" value="DIHYDRODIPICOLINATE REDUCTASE"/>
    <property type="match status" value="1"/>
</dbReference>
<feature type="binding site" evidence="13">
    <location>
        <begin position="191"/>
        <end position="192"/>
    </location>
    <ligand>
        <name>(S)-2,3,4,5-tetrahydrodipicolinate</name>
        <dbReference type="ChEBI" id="CHEBI:16845"/>
    </ligand>
</feature>
<dbReference type="GO" id="GO:0051287">
    <property type="term" value="F:NAD binding"/>
    <property type="evidence" value="ECO:0007669"/>
    <property type="project" value="UniProtKB-UniRule"/>
</dbReference>
<organism evidence="16 17">
    <name type="scientific">Pseudoalteromonas luteoviolacea H33</name>
    <dbReference type="NCBI Taxonomy" id="1365251"/>
    <lineage>
        <taxon>Bacteria</taxon>
        <taxon>Pseudomonadati</taxon>
        <taxon>Pseudomonadota</taxon>
        <taxon>Gammaproteobacteria</taxon>
        <taxon>Alteromonadales</taxon>
        <taxon>Pseudoalteromonadaceae</taxon>
        <taxon>Pseudoalteromonas</taxon>
    </lineage>
</organism>
<evidence type="ECO:0000256" key="2">
    <source>
        <dbReference type="ARBA" id="ARBA00022490"/>
    </source>
</evidence>
<dbReference type="GO" id="GO:0019877">
    <property type="term" value="P:diaminopimelate biosynthetic process"/>
    <property type="evidence" value="ECO:0007669"/>
    <property type="project" value="UniProtKB-UniRule"/>
</dbReference>
<feature type="active site" description="Proton donor/acceptor" evidence="13">
    <location>
        <position position="181"/>
    </location>
</feature>
<evidence type="ECO:0000256" key="4">
    <source>
        <dbReference type="ARBA" id="ARBA00022857"/>
    </source>
</evidence>
<keyword evidence="4 13" id="KW-0521">NADP</keyword>
<comment type="pathway">
    <text evidence="9 13">Amino-acid biosynthesis; L-lysine biosynthesis via DAP pathway; (S)-tetrahydrodipicolinate from L-aspartate: step 4/4.</text>
</comment>
<reference evidence="16 17" key="1">
    <citation type="submission" date="2013-07" db="EMBL/GenBank/DDBJ databases">
        <title>Comparative Genomic and Metabolomic Analysis of Twelve Strains of Pseudoalteromonas luteoviolacea.</title>
        <authorList>
            <person name="Vynne N.G."/>
            <person name="Mansson M."/>
            <person name="Gram L."/>
        </authorList>
    </citation>
    <scope>NUCLEOTIDE SEQUENCE [LARGE SCALE GENOMIC DNA]</scope>
    <source>
        <strain evidence="16 17">H33</strain>
    </source>
</reference>
<comment type="catalytic activity">
    <reaction evidence="11 13">
        <text>(S)-2,3,4,5-tetrahydrodipicolinate + NADP(+) + H2O = (2S,4S)-4-hydroxy-2,3,4,5-tetrahydrodipicolinate + NADPH + H(+)</text>
        <dbReference type="Rhea" id="RHEA:35331"/>
        <dbReference type="ChEBI" id="CHEBI:15377"/>
        <dbReference type="ChEBI" id="CHEBI:15378"/>
        <dbReference type="ChEBI" id="CHEBI:16845"/>
        <dbReference type="ChEBI" id="CHEBI:57783"/>
        <dbReference type="ChEBI" id="CHEBI:58349"/>
        <dbReference type="ChEBI" id="CHEBI:67139"/>
        <dbReference type="EC" id="1.17.1.8"/>
    </reaction>
</comment>
<feature type="binding site" evidence="13">
    <location>
        <position position="182"/>
    </location>
    <ligand>
        <name>(S)-2,3,4,5-tetrahydrodipicolinate</name>
        <dbReference type="ChEBI" id="CHEBI:16845"/>
    </ligand>
</feature>
<dbReference type="InterPro" id="IPR022664">
    <property type="entry name" value="DapB_N_CS"/>
</dbReference>
<comment type="caution">
    <text evidence="13">Was originally thought to be a dihydrodipicolinate reductase (DHDPR), catalyzing the conversion of dihydrodipicolinate to tetrahydrodipicolinate. However, it was shown in E.coli that the substrate of the enzymatic reaction is not dihydrodipicolinate (DHDP) but in fact (2S,4S)-4-hydroxy-2,3,4,5-tetrahydrodipicolinic acid (HTPA), the product released by the DapA-catalyzed reaction.</text>
</comment>
<proteinExistence type="inferred from homology"/>
<dbReference type="InterPro" id="IPR023940">
    <property type="entry name" value="DHDPR_bac"/>
</dbReference>
<feature type="domain" description="Dihydrodipicolinate reductase C-terminal" evidence="15">
    <location>
        <begin position="154"/>
        <end position="290"/>
    </location>
</feature>
<dbReference type="PIRSF" id="PIRSF000161">
    <property type="entry name" value="DHPR"/>
    <property type="match status" value="1"/>
</dbReference>
<dbReference type="InterPro" id="IPR022663">
    <property type="entry name" value="DapB_C"/>
</dbReference>
<accession>A0A167GVD4</accession>
<dbReference type="CDD" id="cd02274">
    <property type="entry name" value="DHDPR_N"/>
    <property type="match status" value="1"/>
</dbReference>
<dbReference type="Gene3D" id="3.40.50.720">
    <property type="entry name" value="NAD(P)-binding Rossmann-like Domain"/>
    <property type="match status" value="1"/>
</dbReference>
<feature type="active site" description="Proton donor" evidence="13">
    <location>
        <position position="185"/>
    </location>
</feature>
<keyword evidence="6 13" id="KW-0560">Oxidoreductase</keyword>
<sequence>MRILDEEGELIIVYSSEALIKIRNEKVMTKIGVFGANGRMGQALIEAVEIEKEVELAGAFVRESSQYLNTQVRALQPVHTSTLKFSAENSEDLQADVLIDFTLPEGMLSHLNKAVSKQIPMVIGTTGLSDPEMAQLQEASKHIPIVFARNFSVGVNLLLNLVQTAATKLADEMDIEIFEAHHRNKIDAPSGTALAIGEAIAEAKGWDHDTVARYDRSNVHEAKSQDEIGYSVLRAGDIVGEHTAYFATMGERLELTHKAASRLTFASGAVRAAQWLKNKPAGLYDMQDVLGLK</sequence>
<comment type="similarity">
    <text evidence="1 13">Belongs to the DapB family.</text>
</comment>
<evidence type="ECO:0000256" key="1">
    <source>
        <dbReference type="ARBA" id="ARBA00006642"/>
    </source>
</evidence>
<name>A0A167GVD4_9GAMM</name>
<comment type="subunit">
    <text evidence="13">Homotetramer.</text>
</comment>
<dbReference type="AlphaFoldDB" id="A0A167GVD4"/>
<feature type="binding site" evidence="13">
    <location>
        <begin position="148"/>
        <end position="151"/>
    </location>
    <ligand>
        <name>NAD(+)</name>
        <dbReference type="ChEBI" id="CHEBI:57540"/>
    </ligand>
</feature>
<dbReference type="Pfam" id="PF05173">
    <property type="entry name" value="DapB_C"/>
    <property type="match status" value="1"/>
</dbReference>
<evidence type="ECO:0000313" key="17">
    <source>
        <dbReference type="Proteomes" id="UP000076503"/>
    </source>
</evidence>
<dbReference type="InterPro" id="IPR036291">
    <property type="entry name" value="NAD(P)-bd_dom_sf"/>
</dbReference>
<comment type="caution">
    <text evidence="13">Lacks conserved residue(s) required for the propagation of feature annotation.</text>
</comment>
<dbReference type="PANTHER" id="PTHR20836:SF0">
    <property type="entry name" value="4-HYDROXY-TETRAHYDRODIPICOLINATE REDUCTASE 1, CHLOROPLASTIC-RELATED"/>
    <property type="match status" value="1"/>
</dbReference>
<dbReference type="GO" id="GO:0016726">
    <property type="term" value="F:oxidoreductase activity, acting on CH or CH2 groups, NAD or NADP as acceptor"/>
    <property type="evidence" value="ECO:0007669"/>
    <property type="project" value="UniProtKB-UniRule"/>
</dbReference>
<comment type="subcellular location">
    <subcellularLocation>
        <location evidence="13">Cytoplasm</location>
    </subcellularLocation>
</comment>
<dbReference type="GO" id="GO:0005829">
    <property type="term" value="C:cytosol"/>
    <property type="evidence" value="ECO:0007669"/>
    <property type="project" value="TreeGrafter"/>
</dbReference>
<comment type="caution">
    <text evidence="16">The sequence shown here is derived from an EMBL/GenBank/DDBJ whole genome shotgun (WGS) entry which is preliminary data.</text>
</comment>
<dbReference type="EC" id="1.17.1.8" evidence="10 13"/>
<evidence type="ECO:0000256" key="10">
    <source>
        <dbReference type="ARBA" id="ARBA00038983"/>
    </source>
</evidence>
<keyword evidence="5 13" id="KW-0220">Diaminopimelate biosynthesis</keyword>
<dbReference type="Gene3D" id="3.30.360.10">
    <property type="entry name" value="Dihydrodipicolinate Reductase, domain 2"/>
    <property type="match status" value="1"/>
</dbReference>
<dbReference type="PROSITE" id="PS01298">
    <property type="entry name" value="DAPB"/>
    <property type="match status" value="1"/>
</dbReference>
<comment type="function">
    <text evidence="13">Catalyzes the conversion of 4-hydroxy-tetrahydrodipicolinate (HTPA) to tetrahydrodipicolinate.</text>
</comment>
<feature type="binding site" evidence="13">
    <location>
        <begin position="124"/>
        <end position="126"/>
    </location>
    <ligand>
        <name>NAD(+)</name>
        <dbReference type="ChEBI" id="CHEBI:57540"/>
    </ligand>
</feature>
<dbReference type="Proteomes" id="UP000076503">
    <property type="component" value="Unassembled WGS sequence"/>
</dbReference>
<evidence type="ECO:0000256" key="13">
    <source>
        <dbReference type="HAMAP-Rule" id="MF_00102"/>
    </source>
</evidence>
<evidence type="ECO:0000313" key="16">
    <source>
        <dbReference type="EMBL" id="KZN56595.1"/>
    </source>
</evidence>
<dbReference type="InterPro" id="IPR000846">
    <property type="entry name" value="DapB_N"/>
</dbReference>
<dbReference type="SUPFAM" id="SSF55347">
    <property type="entry name" value="Glyceraldehyde-3-phosphate dehydrogenase-like, C-terminal domain"/>
    <property type="match status" value="1"/>
</dbReference>
<feature type="binding site" evidence="13">
    <location>
        <begin position="35"/>
        <end position="40"/>
    </location>
    <ligand>
        <name>NAD(+)</name>
        <dbReference type="ChEBI" id="CHEBI:57540"/>
    </ligand>
</feature>
<dbReference type="HAMAP" id="MF_00102">
    <property type="entry name" value="DapB"/>
    <property type="match status" value="1"/>
</dbReference>
<evidence type="ECO:0000256" key="11">
    <source>
        <dbReference type="ARBA" id="ARBA00049080"/>
    </source>
</evidence>
<protein>
    <recommendedName>
        <fullName evidence="10 13">4-hydroxy-tetrahydrodipicolinate reductase</fullName>
        <shortName evidence="13">HTPA reductase</shortName>
        <ecNumber evidence="10 13">1.17.1.8</ecNumber>
    </recommendedName>
</protein>
<evidence type="ECO:0000256" key="3">
    <source>
        <dbReference type="ARBA" id="ARBA00022605"/>
    </source>
</evidence>
<evidence type="ECO:0000256" key="9">
    <source>
        <dbReference type="ARBA" id="ARBA00037922"/>
    </source>
</evidence>
<keyword evidence="3 13" id="KW-0028">Amino-acid biosynthesis</keyword>
<dbReference type="UniPathway" id="UPA00034">
    <property type="reaction ID" value="UER00018"/>
</dbReference>
<dbReference type="Pfam" id="PF01113">
    <property type="entry name" value="DapB_N"/>
    <property type="match status" value="1"/>
</dbReference>
<dbReference type="NCBIfam" id="TIGR00036">
    <property type="entry name" value="dapB"/>
    <property type="match status" value="1"/>
</dbReference>
<dbReference type="SUPFAM" id="SSF51735">
    <property type="entry name" value="NAD(P)-binding Rossmann-fold domains"/>
    <property type="match status" value="1"/>
</dbReference>
<dbReference type="EMBL" id="AUXZ01000001">
    <property type="protein sequence ID" value="KZN56595.1"/>
    <property type="molecule type" value="Genomic_DNA"/>
</dbReference>
<evidence type="ECO:0000259" key="15">
    <source>
        <dbReference type="Pfam" id="PF05173"/>
    </source>
</evidence>
<evidence type="ECO:0000256" key="6">
    <source>
        <dbReference type="ARBA" id="ARBA00023002"/>
    </source>
</evidence>
<evidence type="ECO:0000256" key="8">
    <source>
        <dbReference type="ARBA" id="ARBA00023154"/>
    </source>
</evidence>
<dbReference type="PATRIC" id="fig|1365251.3.peg.109"/>
<evidence type="ECO:0000256" key="5">
    <source>
        <dbReference type="ARBA" id="ARBA00022915"/>
    </source>
</evidence>
<dbReference type="GO" id="GO:0009089">
    <property type="term" value="P:lysine biosynthetic process via diaminopimelate"/>
    <property type="evidence" value="ECO:0007669"/>
    <property type="project" value="UniProtKB-UniRule"/>
</dbReference>
<feature type="domain" description="Dihydrodipicolinate reductase N-terminal" evidence="14">
    <location>
        <begin position="30"/>
        <end position="151"/>
    </location>
</feature>
<keyword evidence="2 13" id="KW-0963">Cytoplasm</keyword>
<dbReference type="GO" id="GO:0050661">
    <property type="term" value="F:NADP binding"/>
    <property type="evidence" value="ECO:0007669"/>
    <property type="project" value="UniProtKB-UniRule"/>
</dbReference>
<dbReference type="GO" id="GO:0008839">
    <property type="term" value="F:4-hydroxy-tetrahydrodipicolinate reductase"/>
    <property type="evidence" value="ECO:0007669"/>
    <property type="project" value="UniProtKB-UniRule"/>
</dbReference>
<keyword evidence="8 13" id="KW-0457">Lysine biosynthesis</keyword>
<evidence type="ECO:0000259" key="14">
    <source>
        <dbReference type="Pfam" id="PF01113"/>
    </source>
</evidence>
<dbReference type="FunFam" id="3.30.360.10:FF:000004">
    <property type="entry name" value="4-hydroxy-tetrahydrodipicolinate reductase"/>
    <property type="match status" value="1"/>
</dbReference>